<keyword evidence="3" id="KW-1185">Reference proteome</keyword>
<evidence type="ECO:0000256" key="1">
    <source>
        <dbReference type="SAM" id="MobiDB-lite"/>
    </source>
</evidence>
<dbReference type="PANTHER" id="PTHR34468">
    <property type="entry name" value="MICROTUBULE-ASSOCIATED FUTSCH-LIKE PROTEIN"/>
    <property type="match status" value="1"/>
</dbReference>
<dbReference type="PANTHER" id="PTHR34468:SF2">
    <property type="entry name" value="MICROTUBULE-ASSOCIATED FUTSCH-LIKE PROTEIN"/>
    <property type="match status" value="1"/>
</dbReference>
<feature type="compositionally biased region" description="Polar residues" evidence="1">
    <location>
        <begin position="221"/>
        <end position="234"/>
    </location>
</feature>
<protein>
    <submittedName>
        <fullName evidence="2">Uncharacterized protein</fullName>
    </submittedName>
</protein>
<dbReference type="OrthoDB" id="1930709at2759"/>
<reference evidence="2 3" key="1">
    <citation type="submission" date="2020-10" db="EMBL/GenBank/DDBJ databases">
        <title>The Coptis chinensis genome and diversification of protoberbering-type alkaloids.</title>
        <authorList>
            <person name="Wang B."/>
            <person name="Shu S."/>
            <person name="Song C."/>
            <person name="Liu Y."/>
        </authorList>
    </citation>
    <scope>NUCLEOTIDE SEQUENCE [LARGE SCALE GENOMIC DNA]</scope>
    <source>
        <strain evidence="2">HL-2020</strain>
        <tissue evidence="2">Leaf</tissue>
    </source>
</reference>
<gene>
    <name evidence="2" type="ORF">IFM89_036095</name>
</gene>
<feature type="compositionally biased region" description="Polar residues" evidence="1">
    <location>
        <begin position="46"/>
        <end position="61"/>
    </location>
</feature>
<sequence>ECFAYFWMFIFRGKPTSTVSISVSVLDLPGNDKSAKPLRRLSIPAKSSISPTPKLTGTPLSETRKNGSSKGQGSSSEKRVSMSRRKFILISSASYWLSQIKLSESAAKHLVSLGFFKLALESGCEPLQHMHNELKSYVRRHKLVEFGESLKELLISYDISEDIEQLQISETCSKLPVETTQLSEEGVHSSSSVNGGKKLKPKAFSQENVQDSSYVEPAKKANTQKISPSKNRVSAVSRKFTKSNTVRDIGGANRQKKSLRPAKQVAKMEKANTEIPEENFTGEKGPVESLLSGETDESLLSVETEHENKENKDAQMPEEISLIN</sequence>
<feature type="compositionally biased region" description="Polar residues" evidence="1">
    <location>
        <begin position="183"/>
        <end position="194"/>
    </location>
</feature>
<comment type="caution">
    <text evidence="2">The sequence shown here is derived from an EMBL/GenBank/DDBJ whole genome shotgun (WGS) entry which is preliminary data.</text>
</comment>
<dbReference type="Proteomes" id="UP000631114">
    <property type="component" value="Unassembled WGS sequence"/>
</dbReference>
<feature type="region of interest" description="Disordered" evidence="1">
    <location>
        <begin position="248"/>
        <end position="324"/>
    </location>
</feature>
<dbReference type="EMBL" id="JADFTS010000001">
    <property type="protein sequence ID" value="KAF9626580.1"/>
    <property type="molecule type" value="Genomic_DNA"/>
</dbReference>
<organism evidence="2 3">
    <name type="scientific">Coptis chinensis</name>
    <dbReference type="NCBI Taxonomy" id="261450"/>
    <lineage>
        <taxon>Eukaryota</taxon>
        <taxon>Viridiplantae</taxon>
        <taxon>Streptophyta</taxon>
        <taxon>Embryophyta</taxon>
        <taxon>Tracheophyta</taxon>
        <taxon>Spermatophyta</taxon>
        <taxon>Magnoliopsida</taxon>
        <taxon>Ranunculales</taxon>
        <taxon>Ranunculaceae</taxon>
        <taxon>Coptidoideae</taxon>
        <taxon>Coptis</taxon>
    </lineage>
</organism>
<dbReference type="AlphaFoldDB" id="A0A835IZE4"/>
<feature type="non-terminal residue" evidence="2">
    <location>
        <position position="1"/>
    </location>
</feature>
<evidence type="ECO:0000313" key="3">
    <source>
        <dbReference type="Proteomes" id="UP000631114"/>
    </source>
</evidence>
<feature type="region of interest" description="Disordered" evidence="1">
    <location>
        <begin position="183"/>
        <end position="236"/>
    </location>
</feature>
<evidence type="ECO:0000313" key="2">
    <source>
        <dbReference type="EMBL" id="KAF9626580.1"/>
    </source>
</evidence>
<name>A0A835IZE4_9MAGN</name>
<proteinExistence type="predicted"/>
<accession>A0A835IZE4</accession>
<feature type="region of interest" description="Disordered" evidence="1">
    <location>
        <begin position="46"/>
        <end position="79"/>
    </location>
</feature>
<feature type="compositionally biased region" description="Basic and acidic residues" evidence="1">
    <location>
        <begin position="303"/>
        <end position="315"/>
    </location>
</feature>